<name>A0A7R8WL76_9CRUS</name>
<organism evidence="12">
    <name type="scientific">Cyprideis torosa</name>
    <dbReference type="NCBI Taxonomy" id="163714"/>
    <lineage>
        <taxon>Eukaryota</taxon>
        <taxon>Metazoa</taxon>
        <taxon>Ecdysozoa</taxon>
        <taxon>Arthropoda</taxon>
        <taxon>Crustacea</taxon>
        <taxon>Oligostraca</taxon>
        <taxon>Ostracoda</taxon>
        <taxon>Podocopa</taxon>
        <taxon>Podocopida</taxon>
        <taxon>Cytherocopina</taxon>
        <taxon>Cytheroidea</taxon>
        <taxon>Cytherideidae</taxon>
        <taxon>Cyprideis</taxon>
    </lineage>
</organism>
<dbReference type="GO" id="GO:0005524">
    <property type="term" value="F:ATP binding"/>
    <property type="evidence" value="ECO:0007669"/>
    <property type="project" value="UniProtKB-KW"/>
</dbReference>
<evidence type="ECO:0000256" key="6">
    <source>
        <dbReference type="ARBA" id="ARBA00022777"/>
    </source>
</evidence>
<evidence type="ECO:0000256" key="2">
    <source>
        <dbReference type="ARBA" id="ARBA00022148"/>
    </source>
</evidence>
<dbReference type="SMART" id="SM00220">
    <property type="entry name" value="S_TKc"/>
    <property type="match status" value="1"/>
</dbReference>
<dbReference type="GO" id="GO:0004674">
    <property type="term" value="F:protein serine/threonine kinase activity"/>
    <property type="evidence" value="ECO:0007669"/>
    <property type="project" value="UniProtKB-KW"/>
</dbReference>
<dbReference type="OrthoDB" id="162894at2759"/>
<keyword evidence="7" id="KW-0067">ATP-binding</keyword>
<dbReference type="PROSITE" id="PS50011">
    <property type="entry name" value="PROTEIN_KINASE_DOM"/>
    <property type="match status" value="1"/>
</dbReference>
<evidence type="ECO:0000259" key="11">
    <source>
        <dbReference type="PROSITE" id="PS50011"/>
    </source>
</evidence>
<evidence type="ECO:0000313" key="12">
    <source>
        <dbReference type="EMBL" id="CAD7233820.1"/>
    </source>
</evidence>
<dbReference type="Pfam" id="PF00069">
    <property type="entry name" value="Pkinase"/>
    <property type="match status" value="1"/>
</dbReference>
<feature type="domain" description="Protein kinase" evidence="11">
    <location>
        <begin position="22"/>
        <end position="140"/>
    </location>
</feature>
<dbReference type="InterPro" id="IPR000719">
    <property type="entry name" value="Prot_kinase_dom"/>
</dbReference>
<dbReference type="PANTHER" id="PTHR24356:SF1">
    <property type="entry name" value="SERINE_THREONINE-PROTEIN KINASE GREATWALL"/>
    <property type="match status" value="1"/>
</dbReference>
<comment type="catalytic activity">
    <reaction evidence="10">
        <text>L-seryl-[protein] + ATP = O-phospho-L-seryl-[protein] + ADP + H(+)</text>
        <dbReference type="Rhea" id="RHEA:17989"/>
        <dbReference type="Rhea" id="RHEA-COMP:9863"/>
        <dbReference type="Rhea" id="RHEA-COMP:11604"/>
        <dbReference type="ChEBI" id="CHEBI:15378"/>
        <dbReference type="ChEBI" id="CHEBI:29999"/>
        <dbReference type="ChEBI" id="CHEBI:30616"/>
        <dbReference type="ChEBI" id="CHEBI:83421"/>
        <dbReference type="ChEBI" id="CHEBI:456216"/>
        <dbReference type="EC" id="2.7.11.1"/>
    </reaction>
</comment>
<proteinExistence type="predicted"/>
<dbReference type="EMBL" id="OB667034">
    <property type="protein sequence ID" value="CAD7233820.1"/>
    <property type="molecule type" value="Genomic_DNA"/>
</dbReference>
<evidence type="ECO:0000256" key="9">
    <source>
        <dbReference type="ARBA" id="ARBA00047899"/>
    </source>
</evidence>
<dbReference type="PANTHER" id="PTHR24356">
    <property type="entry name" value="SERINE/THREONINE-PROTEIN KINASE"/>
    <property type="match status" value="1"/>
</dbReference>
<reference evidence="12" key="1">
    <citation type="submission" date="2020-11" db="EMBL/GenBank/DDBJ databases">
        <authorList>
            <person name="Tran Van P."/>
        </authorList>
    </citation>
    <scope>NUCLEOTIDE SEQUENCE</scope>
</reference>
<dbReference type="SUPFAM" id="SSF56112">
    <property type="entry name" value="Protein kinase-like (PK-like)"/>
    <property type="match status" value="1"/>
</dbReference>
<keyword evidence="6" id="KW-0418">Kinase</keyword>
<dbReference type="Gene3D" id="1.10.510.10">
    <property type="entry name" value="Transferase(Phosphotransferase) domain 1"/>
    <property type="match status" value="1"/>
</dbReference>
<evidence type="ECO:0000256" key="7">
    <source>
        <dbReference type="ARBA" id="ARBA00022840"/>
    </source>
</evidence>
<gene>
    <name evidence="12" type="ORF">CTOB1V02_LOCUS11639</name>
</gene>
<accession>A0A7R8WL76</accession>
<dbReference type="EC" id="2.7.11.1" evidence="1"/>
<evidence type="ECO:0000256" key="1">
    <source>
        <dbReference type="ARBA" id="ARBA00012513"/>
    </source>
</evidence>
<keyword evidence="4" id="KW-0808">Transferase</keyword>
<dbReference type="Gene3D" id="3.30.200.20">
    <property type="entry name" value="Phosphorylase Kinase, domain 1"/>
    <property type="match status" value="1"/>
</dbReference>
<keyword evidence="5" id="KW-0547">Nucleotide-binding</keyword>
<evidence type="ECO:0000256" key="8">
    <source>
        <dbReference type="ARBA" id="ARBA00033099"/>
    </source>
</evidence>
<evidence type="ECO:0000256" key="10">
    <source>
        <dbReference type="ARBA" id="ARBA00048679"/>
    </source>
</evidence>
<keyword evidence="3" id="KW-0723">Serine/threonine-protein kinase</keyword>
<dbReference type="FunFam" id="3.30.200.20:FF:000550">
    <property type="entry name" value="Serine/threonine-protein kinase greatwall"/>
    <property type="match status" value="1"/>
</dbReference>
<evidence type="ECO:0000256" key="4">
    <source>
        <dbReference type="ARBA" id="ARBA00022679"/>
    </source>
</evidence>
<sequence>MDESTKFDGTKPGRSPPKIEDFKIIKPISRGAFGKVFLGRRVGEKADQVYAIKVMKKAEMLVKNMTHHVEAERDVLASHNSPFCVHLFYSLQSQDSVFLVMEYLIGGDVKSLLQVVGYFTESMATFYASEVALALEYLHR</sequence>
<evidence type="ECO:0000256" key="5">
    <source>
        <dbReference type="ARBA" id="ARBA00022741"/>
    </source>
</evidence>
<comment type="catalytic activity">
    <reaction evidence="9">
        <text>L-threonyl-[protein] + ATP = O-phospho-L-threonyl-[protein] + ADP + H(+)</text>
        <dbReference type="Rhea" id="RHEA:46608"/>
        <dbReference type="Rhea" id="RHEA-COMP:11060"/>
        <dbReference type="Rhea" id="RHEA-COMP:11605"/>
        <dbReference type="ChEBI" id="CHEBI:15378"/>
        <dbReference type="ChEBI" id="CHEBI:30013"/>
        <dbReference type="ChEBI" id="CHEBI:30616"/>
        <dbReference type="ChEBI" id="CHEBI:61977"/>
        <dbReference type="ChEBI" id="CHEBI:456216"/>
        <dbReference type="EC" id="2.7.11.1"/>
    </reaction>
</comment>
<dbReference type="InterPro" id="IPR011009">
    <property type="entry name" value="Kinase-like_dom_sf"/>
</dbReference>
<dbReference type="GO" id="GO:0005634">
    <property type="term" value="C:nucleus"/>
    <property type="evidence" value="ECO:0007669"/>
    <property type="project" value="TreeGrafter"/>
</dbReference>
<dbReference type="AlphaFoldDB" id="A0A7R8WL76"/>
<dbReference type="InterPro" id="IPR050236">
    <property type="entry name" value="Ser_Thr_kinase_AGC"/>
</dbReference>
<evidence type="ECO:0000256" key="3">
    <source>
        <dbReference type="ARBA" id="ARBA00022527"/>
    </source>
</evidence>
<dbReference type="GO" id="GO:0035556">
    <property type="term" value="P:intracellular signal transduction"/>
    <property type="evidence" value="ECO:0007669"/>
    <property type="project" value="TreeGrafter"/>
</dbReference>
<protein>
    <recommendedName>
        <fullName evidence="2">Serine/threonine-protein kinase greatwall</fullName>
        <ecNumber evidence="1">2.7.11.1</ecNumber>
    </recommendedName>
    <alternativeName>
        <fullName evidence="8">Microtubule-associated serine/threonine-protein kinase-like</fullName>
    </alternativeName>
</protein>